<keyword evidence="1" id="KW-0732">Signal</keyword>
<reference evidence="2 3" key="1">
    <citation type="submission" date="2017-12" db="EMBL/GenBank/DDBJ databases">
        <title>Hemimetabolous genomes reveal molecular basis of termite eusociality.</title>
        <authorList>
            <person name="Harrison M.C."/>
            <person name="Jongepier E."/>
            <person name="Robertson H.M."/>
            <person name="Arning N."/>
            <person name="Bitard-Feildel T."/>
            <person name="Chao H."/>
            <person name="Childers C.P."/>
            <person name="Dinh H."/>
            <person name="Doddapaneni H."/>
            <person name="Dugan S."/>
            <person name="Gowin J."/>
            <person name="Greiner C."/>
            <person name="Han Y."/>
            <person name="Hu H."/>
            <person name="Hughes D.S.T."/>
            <person name="Huylmans A.-K."/>
            <person name="Kemena C."/>
            <person name="Kremer L.P.M."/>
            <person name="Lee S.L."/>
            <person name="Lopez-Ezquerra A."/>
            <person name="Mallet L."/>
            <person name="Monroy-Kuhn J.M."/>
            <person name="Moser A."/>
            <person name="Murali S.C."/>
            <person name="Muzny D.M."/>
            <person name="Otani S."/>
            <person name="Piulachs M.-D."/>
            <person name="Poelchau M."/>
            <person name="Qu J."/>
            <person name="Schaub F."/>
            <person name="Wada-Katsumata A."/>
            <person name="Worley K.C."/>
            <person name="Xie Q."/>
            <person name="Ylla G."/>
            <person name="Poulsen M."/>
            <person name="Gibbs R.A."/>
            <person name="Schal C."/>
            <person name="Richards S."/>
            <person name="Belles X."/>
            <person name="Korb J."/>
            <person name="Bornberg-Bauer E."/>
        </authorList>
    </citation>
    <scope>NUCLEOTIDE SEQUENCE [LARGE SCALE GENOMIC DNA]</scope>
    <source>
        <tissue evidence="2">Whole body</tissue>
    </source>
</reference>
<dbReference type="EMBL" id="NEVH01015305">
    <property type="protein sequence ID" value="PNF27104.1"/>
    <property type="molecule type" value="Genomic_DNA"/>
</dbReference>
<name>A0A2J7QET3_9NEOP</name>
<keyword evidence="3" id="KW-1185">Reference proteome</keyword>
<proteinExistence type="predicted"/>
<organism evidence="2 3">
    <name type="scientific">Cryptotermes secundus</name>
    <dbReference type="NCBI Taxonomy" id="105785"/>
    <lineage>
        <taxon>Eukaryota</taxon>
        <taxon>Metazoa</taxon>
        <taxon>Ecdysozoa</taxon>
        <taxon>Arthropoda</taxon>
        <taxon>Hexapoda</taxon>
        <taxon>Insecta</taxon>
        <taxon>Pterygota</taxon>
        <taxon>Neoptera</taxon>
        <taxon>Polyneoptera</taxon>
        <taxon>Dictyoptera</taxon>
        <taxon>Blattodea</taxon>
        <taxon>Blattoidea</taxon>
        <taxon>Termitoidae</taxon>
        <taxon>Kalotermitidae</taxon>
        <taxon>Cryptotermitinae</taxon>
        <taxon>Cryptotermes</taxon>
    </lineage>
</organism>
<dbReference type="InParanoid" id="A0A2J7QET3"/>
<dbReference type="Proteomes" id="UP000235965">
    <property type="component" value="Unassembled WGS sequence"/>
</dbReference>
<evidence type="ECO:0000313" key="2">
    <source>
        <dbReference type="EMBL" id="PNF27104.1"/>
    </source>
</evidence>
<evidence type="ECO:0000256" key="1">
    <source>
        <dbReference type="SAM" id="SignalP"/>
    </source>
</evidence>
<gene>
    <name evidence="2" type="ORF">B7P43_G08541</name>
</gene>
<feature type="chain" id="PRO_5014322165" description="Secreted protein" evidence="1">
    <location>
        <begin position="18"/>
        <end position="81"/>
    </location>
</feature>
<feature type="signal peptide" evidence="1">
    <location>
        <begin position="1"/>
        <end position="17"/>
    </location>
</feature>
<evidence type="ECO:0008006" key="4">
    <source>
        <dbReference type="Google" id="ProtNLM"/>
    </source>
</evidence>
<comment type="caution">
    <text evidence="2">The sequence shown here is derived from an EMBL/GenBank/DDBJ whole genome shotgun (WGS) entry which is preliminary data.</text>
</comment>
<protein>
    <recommendedName>
        <fullName evidence="4">Secreted protein</fullName>
    </recommendedName>
</protein>
<sequence length="81" mass="8787">MSALVLLVASVVRETSGSSDTEVTTCKTTVLQPRKSLSEFSMLVVHTGLDWHEKSISAEHTLITVSVLGEFSSFDSNSRQS</sequence>
<dbReference type="AlphaFoldDB" id="A0A2J7QET3"/>
<evidence type="ECO:0000313" key="3">
    <source>
        <dbReference type="Proteomes" id="UP000235965"/>
    </source>
</evidence>
<accession>A0A2J7QET3</accession>